<reference evidence="1 2" key="1">
    <citation type="submission" date="2023-03" db="EMBL/GenBank/DDBJ databases">
        <title>WGS of Gossypium arboreum.</title>
        <authorList>
            <person name="Yu D."/>
        </authorList>
    </citation>
    <scope>NUCLEOTIDE SEQUENCE [LARGE SCALE GENOMIC DNA]</scope>
    <source>
        <tissue evidence="1">Leaf</tissue>
    </source>
</reference>
<name>A0ABR0QMS6_GOSAR</name>
<accession>A0ABR0QMS6</accession>
<dbReference type="Proteomes" id="UP001358586">
    <property type="component" value="Chromosome 3"/>
</dbReference>
<protein>
    <recommendedName>
        <fullName evidence="3">RNase H type-1 domain-containing protein</fullName>
    </recommendedName>
</protein>
<proteinExistence type="predicted"/>
<evidence type="ECO:0000313" key="1">
    <source>
        <dbReference type="EMBL" id="KAK5840609.1"/>
    </source>
</evidence>
<sequence length="107" mass="12321">MVFEWTRSLHAKFYLHNFTCDPILPKRPRQVRWALPLGPAIKINVDGAYFVRDHSDGVGVVARDYKGFVFIGLVGPLRYLFCKPSRGKSFHHCLKFARGRGYLKVVI</sequence>
<keyword evidence="2" id="KW-1185">Reference proteome</keyword>
<evidence type="ECO:0000313" key="2">
    <source>
        <dbReference type="Proteomes" id="UP001358586"/>
    </source>
</evidence>
<organism evidence="1 2">
    <name type="scientific">Gossypium arboreum</name>
    <name type="common">Tree cotton</name>
    <name type="synonym">Gossypium nanking</name>
    <dbReference type="NCBI Taxonomy" id="29729"/>
    <lineage>
        <taxon>Eukaryota</taxon>
        <taxon>Viridiplantae</taxon>
        <taxon>Streptophyta</taxon>
        <taxon>Embryophyta</taxon>
        <taxon>Tracheophyta</taxon>
        <taxon>Spermatophyta</taxon>
        <taxon>Magnoliopsida</taxon>
        <taxon>eudicotyledons</taxon>
        <taxon>Gunneridae</taxon>
        <taxon>Pentapetalae</taxon>
        <taxon>rosids</taxon>
        <taxon>malvids</taxon>
        <taxon>Malvales</taxon>
        <taxon>Malvaceae</taxon>
        <taxon>Malvoideae</taxon>
        <taxon>Gossypium</taxon>
    </lineage>
</organism>
<evidence type="ECO:0008006" key="3">
    <source>
        <dbReference type="Google" id="ProtNLM"/>
    </source>
</evidence>
<dbReference type="EMBL" id="JARKNE010000003">
    <property type="protein sequence ID" value="KAK5840609.1"/>
    <property type="molecule type" value="Genomic_DNA"/>
</dbReference>
<gene>
    <name evidence="1" type="ORF">PVK06_009512</name>
</gene>
<comment type="caution">
    <text evidence="1">The sequence shown here is derived from an EMBL/GenBank/DDBJ whole genome shotgun (WGS) entry which is preliminary data.</text>
</comment>